<dbReference type="Pfam" id="PF00672">
    <property type="entry name" value="HAMP"/>
    <property type="match status" value="1"/>
</dbReference>
<dbReference type="GO" id="GO:0052131">
    <property type="term" value="P:positive aerotaxis"/>
    <property type="evidence" value="ECO:0007669"/>
    <property type="project" value="UniProtKB-ARBA"/>
</dbReference>
<evidence type="ECO:0000256" key="10">
    <source>
        <dbReference type="ARBA" id="ARBA00029447"/>
    </source>
</evidence>
<dbReference type="GO" id="GO:0005886">
    <property type="term" value="C:plasma membrane"/>
    <property type="evidence" value="ECO:0007669"/>
    <property type="project" value="UniProtKB-SubCell"/>
</dbReference>
<comment type="similarity">
    <text evidence="10">Belongs to the methyl-accepting chemotaxis (MCP) protein family.</text>
</comment>
<dbReference type="InterPro" id="IPR013655">
    <property type="entry name" value="PAS_fold_3"/>
</dbReference>
<dbReference type="FunFam" id="3.30.450.20:FF:000046">
    <property type="entry name" value="Aerotaxis sensor receptor"/>
    <property type="match status" value="1"/>
</dbReference>
<name>A0A0P7DSG0_PSEPU</name>
<dbReference type="Gene3D" id="1.10.287.950">
    <property type="entry name" value="Methyl-accepting chemotaxis protein"/>
    <property type="match status" value="1"/>
</dbReference>
<dbReference type="PANTHER" id="PTHR32089">
    <property type="entry name" value="METHYL-ACCEPTING CHEMOTAXIS PROTEIN MCPB"/>
    <property type="match status" value="1"/>
</dbReference>
<feature type="domain" description="PAS" evidence="14">
    <location>
        <begin position="30"/>
        <end position="76"/>
    </location>
</feature>
<keyword evidence="5" id="KW-0997">Cell inner membrane</keyword>
<evidence type="ECO:0000313" key="18">
    <source>
        <dbReference type="Proteomes" id="UP000050437"/>
    </source>
</evidence>
<evidence type="ECO:0000259" key="14">
    <source>
        <dbReference type="PROSITE" id="PS50112"/>
    </source>
</evidence>
<organism evidence="17 18">
    <name type="scientific">Pseudomonas putida</name>
    <name type="common">Arthrobacter siderocapsulatus</name>
    <dbReference type="NCBI Taxonomy" id="303"/>
    <lineage>
        <taxon>Bacteria</taxon>
        <taxon>Pseudomonadati</taxon>
        <taxon>Pseudomonadota</taxon>
        <taxon>Gammaproteobacteria</taxon>
        <taxon>Pseudomonadales</taxon>
        <taxon>Pseudomonadaceae</taxon>
        <taxon>Pseudomonas</taxon>
    </lineage>
</organism>
<keyword evidence="7 12" id="KW-1133">Transmembrane helix</keyword>
<keyword evidence="9 11" id="KW-0807">Transducer</keyword>
<dbReference type="GO" id="GO:0007165">
    <property type="term" value="P:signal transduction"/>
    <property type="evidence" value="ECO:0007669"/>
    <property type="project" value="UniProtKB-KW"/>
</dbReference>
<dbReference type="InterPro" id="IPR004089">
    <property type="entry name" value="MCPsignal_dom"/>
</dbReference>
<dbReference type="Gene3D" id="1.10.8.500">
    <property type="entry name" value="HAMP domain in histidine kinase"/>
    <property type="match status" value="1"/>
</dbReference>
<dbReference type="PROSITE" id="PS50111">
    <property type="entry name" value="CHEMOTAXIS_TRANSDUC_2"/>
    <property type="match status" value="1"/>
</dbReference>
<dbReference type="InterPro" id="IPR004090">
    <property type="entry name" value="Chemotax_Me-accpt_rcpt"/>
</dbReference>
<evidence type="ECO:0000256" key="2">
    <source>
        <dbReference type="ARBA" id="ARBA00022475"/>
    </source>
</evidence>
<dbReference type="PROSITE" id="PS50112">
    <property type="entry name" value="PAS"/>
    <property type="match status" value="1"/>
</dbReference>
<evidence type="ECO:0000259" key="15">
    <source>
        <dbReference type="PROSITE" id="PS50192"/>
    </source>
</evidence>
<protein>
    <submittedName>
        <fullName evidence="17">Chemotaxis protein</fullName>
    </submittedName>
</protein>
<dbReference type="Pfam" id="PF00015">
    <property type="entry name" value="MCPsignal"/>
    <property type="match status" value="1"/>
</dbReference>
<keyword evidence="6 12" id="KW-0812">Transmembrane</keyword>
<sequence>MRQNLPVTGRNLELPKDTNILSTTSPQSHITYINPDFIKISGFTEEELLGQPHNIVRHPDMPPAAFEHMWSTLKSGRSWMGLIKNRCKNGDHYWVSAYVTPIAKNGSIVEYQSVRTKPEPEQVLAAEKLYAQLRSGKAARPKWAASFSVKILLLIWGSIISSAMAAGMLTDTSISSLLLATLMSGSLSSVSVLAILSPLGRLVERARNISNNPLSQSLYTGRTDEFGQIEFALRMMQAETGSVVGRIGDASNRLSEHTQSLLKDIESSNVLTVEQQAETDQIATAVNQMAASIQEVASNAQHAADAAGRADTETASGQRLVAHTSQSIIALEGEIRQAAQVIHELEGQSNEISKVLDVIRGIAEQTNLLALNAAIEAARAGEQGRGFAVVADEVRSLAARTQQSTTDIQSMISALQERAQSAVTVMEQSSRQAHTSVAHAEEAATALDGIGQRVNEITDMNAQIATAVEQQGAVSEDINRSINNIRDAADTNVQTGQNNLQSAKSVAQLTSALSELAKQFWEKRG</sequence>
<reference evidence="17 18" key="1">
    <citation type="submission" date="2015-10" db="EMBL/GenBank/DDBJ databases">
        <title>Pseudomonas putida clinical strains.</title>
        <authorList>
            <person name="Molina L."/>
            <person name="Udaondo Z."/>
        </authorList>
    </citation>
    <scope>NUCLEOTIDE SEQUENCE [LARGE SCALE GENOMIC DNA]</scope>
    <source>
        <strain evidence="17 18">HB13667</strain>
    </source>
</reference>
<comment type="subcellular location">
    <subcellularLocation>
        <location evidence="1">Cell inner membrane</location>
        <topology evidence="1">Multi-pass membrane protein</topology>
    </subcellularLocation>
</comment>
<dbReference type="SMART" id="SM00283">
    <property type="entry name" value="MA"/>
    <property type="match status" value="1"/>
</dbReference>
<dbReference type="InterPro" id="IPR003660">
    <property type="entry name" value="HAMP_dom"/>
</dbReference>
<evidence type="ECO:0000256" key="3">
    <source>
        <dbReference type="ARBA" id="ARBA00022481"/>
    </source>
</evidence>
<evidence type="ECO:0000259" key="13">
    <source>
        <dbReference type="PROSITE" id="PS50111"/>
    </source>
</evidence>
<evidence type="ECO:0000256" key="8">
    <source>
        <dbReference type="ARBA" id="ARBA00023136"/>
    </source>
</evidence>
<evidence type="ECO:0000256" key="1">
    <source>
        <dbReference type="ARBA" id="ARBA00004429"/>
    </source>
</evidence>
<feature type="domain" description="Methyl-accepting transducer" evidence="13">
    <location>
        <begin position="250"/>
        <end position="486"/>
    </location>
</feature>
<feature type="transmembrane region" description="Helical" evidence="12">
    <location>
        <begin position="177"/>
        <end position="199"/>
    </location>
</feature>
<evidence type="ECO:0000259" key="16">
    <source>
        <dbReference type="PROSITE" id="PS50885"/>
    </source>
</evidence>
<keyword evidence="4" id="KW-0145">Chemotaxis</keyword>
<dbReference type="SMART" id="SM00304">
    <property type="entry name" value="HAMP"/>
    <property type="match status" value="2"/>
</dbReference>
<accession>A0A0P7DSG0</accession>
<evidence type="ECO:0000256" key="9">
    <source>
        <dbReference type="ARBA" id="ARBA00023224"/>
    </source>
</evidence>
<dbReference type="GO" id="GO:0004888">
    <property type="term" value="F:transmembrane signaling receptor activity"/>
    <property type="evidence" value="ECO:0007669"/>
    <property type="project" value="InterPro"/>
</dbReference>
<feature type="domain" description="HAMP" evidence="16">
    <location>
        <begin position="193"/>
        <end position="245"/>
    </location>
</feature>
<comment type="caution">
    <text evidence="17">The sequence shown here is derived from an EMBL/GenBank/DDBJ whole genome shotgun (WGS) entry which is preliminary data.</text>
</comment>
<gene>
    <name evidence="17" type="ORF">HB13667_02160</name>
</gene>
<keyword evidence="2" id="KW-1003">Cell membrane</keyword>
<evidence type="ECO:0000256" key="6">
    <source>
        <dbReference type="ARBA" id="ARBA00022692"/>
    </source>
</evidence>
<dbReference type="CDD" id="cd11386">
    <property type="entry name" value="MCP_signal"/>
    <property type="match status" value="1"/>
</dbReference>
<dbReference type="FunFam" id="1.10.287.950:FF:000001">
    <property type="entry name" value="Methyl-accepting chemotaxis sensory transducer"/>
    <property type="match status" value="1"/>
</dbReference>
<dbReference type="Gene3D" id="3.30.450.20">
    <property type="entry name" value="PAS domain"/>
    <property type="match status" value="1"/>
</dbReference>
<proteinExistence type="inferred from homology"/>
<feature type="transmembrane region" description="Helical" evidence="12">
    <location>
        <begin position="143"/>
        <end position="165"/>
    </location>
</feature>
<keyword evidence="8 12" id="KW-0472">Membrane</keyword>
<dbReference type="SUPFAM" id="SSF58104">
    <property type="entry name" value="Methyl-accepting chemotaxis protein (MCP) signaling domain"/>
    <property type="match status" value="1"/>
</dbReference>
<dbReference type="PROSITE" id="PS50192">
    <property type="entry name" value="T_SNARE"/>
    <property type="match status" value="1"/>
</dbReference>
<dbReference type="Proteomes" id="UP000050437">
    <property type="component" value="Unassembled WGS sequence"/>
</dbReference>
<dbReference type="PRINTS" id="PR00260">
    <property type="entry name" value="CHEMTRNSDUCR"/>
</dbReference>
<dbReference type="InterPro" id="IPR000727">
    <property type="entry name" value="T_SNARE_dom"/>
</dbReference>
<dbReference type="CDD" id="cd06225">
    <property type="entry name" value="HAMP"/>
    <property type="match status" value="1"/>
</dbReference>
<dbReference type="SUPFAM" id="SSF55785">
    <property type="entry name" value="PYP-like sensor domain (PAS domain)"/>
    <property type="match status" value="1"/>
</dbReference>
<keyword evidence="3" id="KW-0488">Methylation</keyword>
<dbReference type="PANTHER" id="PTHR32089:SF74">
    <property type="entry name" value="METHYL-ACCEPTING CHEMOTAXIS PROTEIN AER"/>
    <property type="match status" value="1"/>
</dbReference>
<evidence type="ECO:0000313" key="17">
    <source>
        <dbReference type="EMBL" id="KPM68417.1"/>
    </source>
</evidence>
<evidence type="ECO:0000256" key="5">
    <source>
        <dbReference type="ARBA" id="ARBA00022519"/>
    </source>
</evidence>
<dbReference type="InterPro" id="IPR035965">
    <property type="entry name" value="PAS-like_dom_sf"/>
</dbReference>
<evidence type="ECO:0000256" key="4">
    <source>
        <dbReference type="ARBA" id="ARBA00022500"/>
    </source>
</evidence>
<evidence type="ECO:0000256" key="7">
    <source>
        <dbReference type="ARBA" id="ARBA00022989"/>
    </source>
</evidence>
<evidence type="ECO:0000256" key="11">
    <source>
        <dbReference type="PROSITE-ProRule" id="PRU00284"/>
    </source>
</evidence>
<dbReference type="Pfam" id="PF08447">
    <property type="entry name" value="PAS_3"/>
    <property type="match status" value="1"/>
</dbReference>
<dbReference type="NCBIfam" id="TIGR00229">
    <property type="entry name" value="sensory_box"/>
    <property type="match status" value="1"/>
</dbReference>
<evidence type="ECO:0000256" key="12">
    <source>
        <dbReference type="SAM" id="Phobius"/>
    </source>
</evidence>
<dbReference type="InterPro" id="IPR000014">
    <property type="entry name" value="PAS"/>
</dbReference>
<dbReference type="AlphaFoldDB" id="A0A0P7DSG0"/>
<feature type="domain" description="T-SNARE coiled-coil homology" evidence="15">
    <location>
        <begin position="437"/>
        <end position="485"/>
    </location>
</feature>
<dbReference type="PROSITE" id="PS50885">
    <property type="entry name" value="HAMP"/>
    <property type="match status" value="1"/>
</dbReference>
<dbReference type="CDD" id="cd00130">
    <property type="entry name" value="PAS"/>
    <property type="match status" value="1"/>
</dbReference>
<dbReference type="EMBL" id="LKKS01000017">
    <property type="protein sequence ID" value="KPM68417.1"/>
    <property type="molecule type" value="Genomic_DNA"/>
</dbReference>